<dbReference type="EMBL" id="SJPV01000001">
    <property type="protein sequence ID" value="TWU42624.1"/>
    <property type="molecule type" value="Genomic_DNA"/>
</dbReference>
<comment type="function">
    <text evidence="5">Catalyzes the ATP-dependent conversion of 5-aminoimidazole ribonucleotide (AIR) and HCO(3)(-) to N5-carboxyaminoimidazole ribonucleotide (N5-CAIR).</text>
</comment>
<dbReference type="Gene3D" id="3.40.50.20">
    <property type="match status" value="1"/>
</dbReference>
<name>A0A5C6E2A9_9BACT</name>
<dbReference type="NCBIfam" id="NF004676">
    <property type="entry name" value="PRK06019.1-2"/>
    <property type="match status" value="1"/>
</dbReference>
<dbReference type="Proteomes" id="UP000319143">
    <property type="component" value="Unassembled WGS sequence"/>
</dbReference>
<evidence type="ECO:0000256" key="1">
    <source>
        <dbReference type="ARBA" id="ARBA00022598"/>
    </source>
</evidence>
<comment type="pathway">
    <text evidence="5 6">Purine metabolism; IMP biosynthesis via de novo pathway; 5-amino-1-(5-phospho-D-ribosyl)imidazole-4-carboxylate from 5-amino-1-(5-phospho-D-ribosyl)imidazole (N5-CAIR route): step 1/2.</text>
</comment>
<dbReference type="SUPFAM" id="SSF51246">
    <property type="entry name" value="Rudiment single hybrid motif"/>
    <property type="match status" value="1"/>
</dbReference>
<dbReference type="GO" id="GO:0005829">
    <property type="term" value="C:cytosol"/>
    <property type="evidence" value="ECO:0007669"/>
    <property type="project" value="TreeGrafter"/>
</dbReference>
<reference evidence="8 9" key="1">
    <citation type="submission" date="2019-02" db="EMBL/GenBank/DDBJ databases">
        <title>Deep-cultivation of Planctomycetes and their phenomic and genomic characterization uncovers novel biology.</title>
        <authorList>
            <person name="Wiegand S."/>
            <person name="Jogler M."/>
            <person name="Boedeker C."/>
            <person name="Pinto D."/>
            <person name="Vollmers J."/>
            <person name="Rivas-Marin E."/>
            <person name="Kohn T."/>
            <person name="Peeters S.H."/>
            <person name="Heuer A."/>
            <person name="Rast P."/>
            <person name="Oberbeckmann S."/>
            <person name="Bunk B."/>
            <person name="Jeske O."/>
            <person name="Meyerdierks A."/>
            <person name="Storesund J.E."/>
            <person name="Kallscheuer N."/>
            <person name="Luecker S."/>
            <person name="Lage O.M."/>
            <person name="Pohl T."/>
            <person name="Merkel B.J."/>
            <person name="Hornburger P."/>
            <person name="Mueller R.-W."/>
            <person name="Bruemmer F."/>
            <person name="Labrenz M."/>
            <person name="Spormann A.M."/>
            <person name="Op Den Camp H."/>
            <person name="Overmann J."/>
            <person name="Amann R."/>
            <person name="Jetten M.S.M."/>
            <person name="Mascher T."/>
            <person name="Medema M.H."/>
            <person name="Devos D.P."/>
            <person name="Kaster A.-K."/>
            <person name="Ovreas L."/>
            <person name="Rohde M."/>
            <person name="Galperin M.Y."/>
            <person name="Jogler C."/>
        </authorList>
    </citation>
    <scope>NUCLEOTIDE SEQUENCE [LARGE SCALE GENOMIC DNA]</scope>
    <source>
        <strain evidence="8 9">Poly41</strain>
    </source>
</reference>
<feature type="domain" description="ATP-grasp" evidence="7">
    <location>
        <begin position="114"/>
        <end position="298"/>
    </location>
</feature>
<dbReference type="Pfam" id="PF17769">
    <property type="entry name" value="PurK_C"/>
    <property type="match status" value="1"/>
</dbReference>
<proteinExistence type="inferred from homology"/>
<gene>
    <name evidence="5 6 8" type="primary">purK</name>
    <name evidence="8" type="ORF">Poly41_09220</name>
</gene>
<dbReference type="GO" id="GO:0004638">
    <property type="term" value="F:phosphoribosylaminoimidazole carboxylase activity"/>
    <property type="evidence" value="ECO:0007669"/>
    <property type="project" value="InterPro"/>
</dbReference>
<protein>
    <recommendedName>
        <fullName evidence="5 6">N5-carboxyaminoimidazole ribonucleotide synthase</fullName>
        <shortName evidence="5 6">N5-CAIR synthase</shortName>
        <ecNumber evidence="5 6">6.3.4.18</ecNumber>
    </recommendedName>
    <alternativeName>
        <fullName evidence="5 6">5-(carboxyamino)imidazole ribonucleotide synthetase</fullName>
    </alternativeName>
</protein>
<keyword evidence="3 5" id="KW-0658">Purine biosynthesis</keyword>
<comment type="function">
    <text evidence="6">Catalyzes the ATP-dependent conversion of 5-aminoimidazole ribonucleotide (AIR) and HCO(3)- to N5-carboxyaminoimidazole ribonucleotide (N5-CAIR).</text>
</comment>
<organism evidence="8 9">
    <name type="scientific">Novipirellula artificiosorum</name>
    <dbReference type="NCBI Taxonomy" id="2528016"/>
    <lineage>
        <taxon>Bacteria</taxon>
        <taxon>Pseudomonadati</taxon>
        <taxon>Planctomycetota</taxon>
        <taxon>Planctomycetia</taxon>
        <taxon>Pirellulales</taxon>
        <taxon>Pirellulaceae</taxon>
        <taxon>Novipirellula</taxon>
    </lineage>
</organism>
<keyword evidence="2 5" id="KW-0547">Nucleotide-binding</keyword>
<accession>A0A5C6E2A9</accession>
<dbReference type="PROSITE" id="PS50975">
    <property type="entry name" value="ATP_GRASP"/>
    <property type="match status" value="1"/>
</dbReference>
<evidence type="ECO:0000256" key="2">
    <source>
        <dbReference type="ARBA" id="ARBA00022741"/>
    </source>
</evidence>
<dbReference type="GO" id="GO:0005524">
    <property type="term" value="F:ATP binding"/>
    <property type="evidence" value="ECO:0007669"/>
    <property type="project" value="UniProtKB-UniRule"/>
</dbReference>
<dbReference type="OrthoDB" id="9804625at2"/>
<feature type="binding site" evidence="5">
    <location>
        <begin position="268"/>
        <end position="269"/>
    </location>
    <ligand>
        <name>ATP</name>
        <dbReference type="ChEBI" id="CHEBI:30616"/>
    </ligand>
</feature>
<dbReference type="InterPro" id="IPR011761">
    <property type="entry name" value="ATP-grasp"/>
</dbReference>
<evidence type="ECO:0000256" key="3">
    <source>
        <dbReference type="ARBA" id="ARBA00022755"/>
    </source>
</evidence>
<evidence type="ECO:0000259" key="7">
    <source>
        <dbReference type="PROSITE" id="PS50975"/>
    </source>
</evidence>
<dbReference type="SUPFAM" id="SSF52440">
    <property type="entry name" value="PreATP-grasp domain"/>
    <property type="match status" value="1"/>
</dbReference>
<evidence type="ECO:0000256" key="5">
    <source>
        <dbReference type="HAMAP-Rule" id="MF_01928"/>
    </source>
</evidence>
<dbReference type="GO" id="GO:0006189">
    <property type="term" value="P:'de novo' IMP biosynthetic process"/>
    <property type="evidence" value="ECO:0007669"/>
    <property type="project" value="UniProtKB-UniRule"/>
</dbReference>
<feature type="binding site" evidence="5">
    <location>
        <begin position="155"/>
        <end position="161"/>
    </location>
    <ligand>
        <name>ATP</name>
        <dbReference type="ChEBI" id="CHEBI:30616"/>
    </ligand>
</feature>
<dbReference type="FunFam" id="3.40.50.20:FF:000016">
    <property type="entry name" value="N5-carboxyaminoimidazole ribonucleotide synthase"/>
    <property type="match status" value="1"/>
</dbReference>
<keyword evidence="9" id="KW-1185">Reference proteome</keyword>
<dbReference type="NCBIfam" id="TIGR01161">
    <property type="entry name" value="purK"/>
    <property type="match status" value="1"/>
</dbReference>
<evidence type="ECO:0000313" key="9">
    <source>
        <dbReference type="Proteomes" id="UP000319143"/>
    </source>
</evidence>
<keyword evidence="4 5" id="KW-0067">ATP-binding</keyword>
<dbReference type="EC" id="6.3.4.18" evidence="5 6"/>
<dbReference type="UniPathway" id="UPA00074">
    <property type="reaction ID" value="UER00942"/>
</dbReference>
<dbReference type="InterPro" id="IPR016185">
    <property type="entry name" value="PreATP-grasp_dom_sf"/>
</dbReference>
<dbReference type="RefSeq" id="WP_146524643.1">
    <property type="nucleotide sequence ID" value="NZ_SJPV01000001.1"/>
</dbReference>
<dbReference type="InterPro" id="IPR003135">
    <property type="entry name" value="ATP-grasp_carboxylate-amine"/>
</dbReference>
<evidence type="ECO:0000256" key="6">
    <source>
        <dbReference type="RuleBase" id="RU361200"/>
    </source>
</evidence>
<dbReference type="InterPro" id="IPR005875">
    <property type="entry name" value="PurK"/>
</dbReference>
<comment type="catalytic activity">
    <reaction evidence="5 6">
        <text>5-amino-1-(5-phospho-beta-D-ribosyl)imidazole + hydrogencarbonate + ATP = 5-carboxyamino-1-(5-phospho-D-ribosyl)imidazole + ADP + phosphate + 2 H(+)</text>
        <dbReference type="Rhea" id="RHEA:19317"/>
        <dbReference type="ChEBI" id="CHEBI:15378"/>
        <dbReference type="ChEBI" id="CHEBI:17544"/>
        <dbReference type="ChEBI" id="CHEBI:30616"/>
        <dbReference type="ChEBI" id="CHEBI:43474"/>
        <dbReference type="ChEBI" id="CHEBI:58730"/>
        <dbReference type="ChEBI" id="CHEBI:137981"/>
        <dbReference type="ChEBI" id="CHEBI:456216"/>
        <dbReference type="EC" id="6.3.4.18"/>
    </reaction>
</comment>
<feature type="binding site" evidence="5">
    <location>
        <begin position="184"/>
        <end position="187"/>
    </location>
    <ligand>
        <name>ATP</name>
        <dbReference type="ChEBI" id="CHEBI:30616"/>
    </ligand>
</feature>
<dbReference type="Gene3D" id="3.30.1490.20">
    <property type="entry name" value="ATP-grasp fold, A domain"/>
    <property type="match status" value="1"/>
</dbReference>
<sequence length="382" mass="41321">MSESTKVILPGGTIGMVGGGQLGRMFAMAAASMGYRVVVFCESRDEPAPQVAHECVVGKLDDMQAVEKFASRCDVITLEFENIPASTIAACQRFAPTYPSANVLATAQDRLREKSTLQNAGLPVAPFAEVNDFDSLVVASERVGLPLILKTARSGYDGKGQHRIETIEDAKQVDWASCDRWVAEQLICFDREVSVIVARSSDGRTASFPIFENEHTNHILDISMVPAAVSKKVQNQARSIAVSAAETMDVVGLLCVEMFVESDTVLINEVAPRPHNSGHLTIEACHTSQFAQHVRAICGLPLGKTNLVSRAAAMANLLGDVWGSDCESPPAWDQAIAVEGVCLHLYGKQEAKMGRKMGHLTCVGEDRSRVVRSVVEARQRLV</sequence>
<feature type="binding site" evidence="5">
    <location>
        <position position="150"/>
    </location>
    <ligand>
        <name>ATP</name>
        <dbReference type="ChEBI" id="CHEBI:30616"/>
    </ligand>
</feature>
<dbReference type="PANTHER" id="PTHR11609:SF5">
    <property type="entry name" value="PHOSPHORIBOSYLAMINOIMIDAZOLE CARBOXYLASE"/>
    <property type="match status" value="1"/>
</dbReference>
<comment type="caution">
    <text evidence="8">The sequence shown here is derived from an EMBL/GenBank/DDBJ whole genome shotgun (WGS) entry which is preliminary data.</text>
</comment>
<dbReference type="NCBIfam" id="NF004675">
    <property type="entry name" value="PRK06019.1-1"/>
    <property type="match status" value="1"/>
</dbReference>
<evidence type="ECO:0000313" key="8">
    <source>
        <dbReference type="EMBL" id="TWU42624.1"/>
    </source>
</evidence>
<dbReference type="Pfam" id="PF22660">
    <property type="entry name" value="RS_preATP-grasp-like"/>
    <property type="match status" value="1"/>
</dbReference>
<feature type="binding site" evidence="5">
    <location>
        <position position="215"/>
    </location>
    <ligand>
        <name>ATP</name>
        <dbReference type="ChEBI" id="CHEBI:30616"/>
    </ligand>
</feature>
<dbReference type="InterPro" id="IPR040686">
    <property type="entry name" value="PurK_C"/>
</dbReference>
<dbReference type="GO" id="GO:0034028">
    <property type="term" value="F:5-(carboxyamino)imidazole ribonucleotide synthase activity"/>
    <property type="evidence" value="ECO:0007669"/>
    <property type="project" value="UniProtKB-UniRule"/>
</dbReference>
<dbReference type="GO" id="GO:0046872">
    <property type="term" value="F:metal ion binding"/>
    <property type="evidence" value="ECO:0007669"/>
    <property type="project" value="InterPro"/>
</dbReference>
<keyword evidence="1 5" id="KW-0436">Ligase</keyword>
<comment type="subunit">
    <text evidence="5 6">Homodimer.</text>
</comment>
<dbReference type="Pfam" id="PF02222">
    <property type="entry name" value="ATP-grasp"/>
    <property type="match status" value="1"/>
</dbReference>
<dbReference type="InterPro" id="IPR054350">
    <property type="entry name" value="PurT/PurK_preATP-grasp"/>
</dbReference>
<dbReference type="Gene3D" id="3.30.470.20">
    <property type="entry name" value="ATP-grasp fold, B domain"/>
    <property type="match status" value="1"/>
</dbReference>
<dbReference type="PANTHER" id="PTHR11609">
    <property type="entry name" value="PURINE BIOSYNTHESIS PROTEIN 6/7, PUR6/7"/>
    <property type="match status" value="1"/>
</dbReference>
<dbReference type="HAMAP" id="MF_01928">
    <property type="entry name" value="PurK"/>
    <property type="match status" value="1"/>
</dbReference>
<comment type="similarity">
    <text evidence="5 6">Belongs to the PurK/PurT family.</text>
</comment>
<dbReference type="FunFam" id="3.30.470.20:FF:000029">
    <property type="entry name" value="N5-carboxyaminoimidazole ribonucleotide synthase"/>
    <property type="match status" value="1"/>
</dbReference>
<dbReference type="InterPro" id="IPR011054">
    <property type="entry name" value="Rudment_hybrid_motif"/>
</dbReference>
<feature type="binding site" evidence="5">
    <location>
        <position position="110"/>
    </location>
    <ligand>
        <name>ATP</name>
        <dbReference type="ChEBI" id="CHEBI:30616"/>
    </ligand>
</feature>
<dbReference type="AlphaFoldDB" id="A0A5C6E2A9"/>
<dbReference type="InterPro" id="IPR013815">
    <property type="entry name" value="ATP_grasp_subdomain_1"/>
</dbReference>
<feature type="binding site" evidence="5">
    <location>
        <position position="192"/>
    </location>
    <ligand>
        <name>ATP</name>
        <dbReference type="ChEBI" id="CHEBI:30616"/>
    </ligand>
</feature>
<dbReference type="NCBIfam" id="NF004679">
    <property type="entry name" value="PRK06019.1-5"/>
    <property type="match status" value="1"/>
</dbReference>
<evidence type="ECO:0000256" key="4">
    <source>
        <dbReference type="ARBA" id="ARBA00022840"/>
    </source>
</evidence>
<dbReference type="SUPFAM" id="SSF56059">
    <property type="entry name" value="Glutathione synthetase ATP-binding domain-like"/>
    <property type="match status" value="1"/>
</dbReference>